<reference evidence="1" key="1">
    <citation type="journal article" date="2015" name="Nature">
        <title>Complex archaea that bridge the gap between prokaryotes and eukaryotes.</title>
        <authorList>
            <person name="Spang A."/>
            <person name="Saw J.H."/>
            <person name="Jorgensen S.L."/>
            <person name="Zaremba-Niedzwiedzka K."/>
            <person name="Martijn J."/>
            <person name="Lind A.E."/>
            <person name="van Eijk R."/>
            <person name="Schleper C."/>
            <person name="Guy L."/>
            <person name="Ettema T.J."/>
        </authorList>
    </citation>
    <scope>NUCLEOTIDE SEQUENCE</scope>
</reference>
<sequence length="294" mass="32872">STFNALRIFPLKEDFQKLALYNKGEISLAEELERNGEVFEISHKTVPEVPVDVNFDNYNEKVARLLIDYIPEMAMTKELIVTRILTKIAEENKGTYFDEMEQDIEKHVAPFPEQAPASRSYISQLFFGHEPDPETKAQKNPIVPLGILGSLYYGYAKVFNNPSTSGFRQFMLKNKWLLPILVGAGTVGSIFAQGQSFKKTAGFVDRFMGSALVSIPVSYYFSGIQESKVKKGIPITSTENFIRKHPLLISMLGTMGLSKATNVLTRSAGIGKIGQFVAKMDDAHLQVIYTDLIN</sequence>
<comment type="caution">
    <text evidence="1">The sequence shown here is derived from an EMBL/GenBank/DDBJ whole genome shotgun (WGS) entry which is preliminary data.</text>
</comment>
<name>A0A0F9KIA5_9ZZZZ</name>
<protein>
    <submittedName>
        <fullName evidence="1">Uncharacterized protein</fullName>
    </submittedName>
</protein>
<dbReference type="AlphaFoldDB" id="A0A0F9KIA5"/>
<organism evidence="1">
    <name type="scientific">marine sediment metagenome</name>
    <dbReference type="NCBI Taxonomy" id="412755"/>
    <lineage>
        <taxon>unclassified sequences</taxon>
        <taxon>metagenomes</taxon>
        <taxon>ecological metagenomes</taxon>
    </lineage>
</organism>
<gene>
    <name evidence="1" type="ORF">LCGC14_1399880</name>
</gene>
<proteinExistence type="predicted"/>
<dbReference type="EMBL" id="LAZR01009133">
    <property type="protein sequence ID" value="KKM74476.1"/>
    <property type="molecule type" value="Genomic_DNA"/>
</dbReference>
<accession>A0A0F9KIA5</accession>
<feature type="non-terminal residue" evidence="1">
    <location>
        <position position="1"/>
    </location>
</feature>
<evidence type="ECO:0000313" key="1">
    <source>
        <dbReference type="EMBL" id="KKM74476.1"/>
    </source>
</evidence>